<name>A0A2V3IG87_9FLOR</name>
<accession>A0A2V3IG87</accession>
<reference evidence="2 3" key="1">
    <citation type="journal article" date="2018" name="Mol. Biol. Evol.">
        <title>Analysis of the draft genome of the red seaweed Gracilariopsis chorda provides insights into genome size evolution in Rhodophyta.</title>
        <authorList>
            <person name="Lee J."/>
            <person name="Yang E.C."/>
            <person name="Graf L."/>
            <person name="Yang J.H."/>
            <person name="Qiu H."/>
            <person name="Zel Zion U."/>
            <person name="Chan C.X."/>
            <person name="Stephens T.G."/>
            <person name="Weber A.P.M."/>
            <person name="Boo G.H."/>
            <person name="Boo S.M."/>
            <person name="Kim K.M."/>
            <person name="Shin Y."/>
            <person name="Jung M."/>
            <person name="Lee S.J."/>
            <person name="Yim H.S."/>
            <person name="Lee J.H."/>
            <person name="Bhattacharya D."/>
            <person name="Yoon H.S."/>
        </authorList>
    </citation>
    <scope>NUCLEOTIDE SEQUENCE [LARGE SCALE GENOMIC DNA]</scope>
    <source>
        <strain evidence="2 3">SKKU-2015</strain>
        <tissue evidence="2">Whole body</tissue>
    </source>
</reference>
<dbReference type="Proteomes" id="UP000247409">
    <property type="component" value="Unassembled WGS sequence"/>
</dbReference>
<evidence type="ECO:0000313" key="3">
    <source>
        <dbReference type="Proteomes" id="UP000247409"/>
    </source>
</evidence>
<comment type="caution">
    <text evidence="2">The sequence shown here is derived from an EMBL/GenBank/DDBJ whole genome shotgun (WGS) entry which is preliminary data.</text>
</comment>
<protein>
    <submittedName>
        <fullName evidence="2">Uncharacterized protein</fullName>
    </submittedName>
</protein>
<proteinExistence type="predicted"/>
<evidence type="ECO:0000256" key="1">
    <source>
        <dbReference type="SAM" id="MobiDB-lite"/>
    </source>
</evidence>
<organism evidence="2 3">
    <name type="scientific">Gracilariopsis chorda</name>
    <dbReference type="NCBI Taxonomy" id="448386"/>
    <lineage>
        <taxon>Eukaryota</taxon>
        <taxon>Rhodophyta</taxon>
        <taxon>Florideophyceae</taxon>
        <taxon>Rhodymeniophycidae</taxon>
        <taxon>Gracilariales</taxon>
        <taxon>Gracilariaceae</taxon>
        <taxon>Gracilariopsis</taxon>
    </lineage>
</organism>
<feature type="region of interest" description="Disordered" evidence="1">
    <location>
        <begin position="165"/>
        <end position="202"/>
    </location>
</feature>
<evidence type="ECO:0000313" key="2">
    <source>
        <dbReference type="EMBL" id="PXF41081.1"/>
    </source>
</evidence>
<dbReference type="EMBL" id="NBIV01000236">
    <property type="protein sequence ID" value="PXF41081.1"/>
    <property type="molecule type" value="Genomic_DNA"/>
</dbReference>
<sequence>MLSAYLMLRAYLSVHVSSLLFKPRKTRIEGFIPLTQSLSLIGDINPRTTSSGVDSHAYALPQDADEGLRALAEEFLNEIVTVISHPRLYVEGVEKWLLLLEFLPDVKRPQLDPQHTRHRSYPQRFERLIENFWASIRTANAQVPPTSGGEGQPSTVRTLEFIDLVTSPNNELEPDTPPEQHLRPQDADSEAAPSVKPTTYLP</sequence>
<dbReference type="AlphaFoldDB" id="A0A2V3IG87"/>
<gene>
    <name evidence="2" type="ORF">BWQ96_09185</name>
</gene>
<keyword evidence="3" id="KW-1185">Reference proteome</keyword>